<feature type="region of interest" description="Disordered" evidence="1">
    <location>
        <begin position="1"/>
        <end position="24"/>
    </location>
</feature>
<feature type="transmembrane region" description="Helical" evidence="2">
    <location>
        <begin position="41"/>
        <end position="60"/>
    </location>
</feature>
<gene>
    <name evidence="3" type="ORF">ABEG17_19680</name>
</gene>
<dbReference type="PANTHER" id="PTHR36844:SF1">
    <property type="entry name" value="PROTEASE PRSW"/>
    <property type="match status" value="1"/>
</dbReference>
<feature type="transmembrane region" description="Helical" evidence="2">
    <location>
        <begin position="72"/>
        <end position="94"/>
    </location>
</feature>
<sequence>MATSQPPRTAAGHGAPPTEAEPLSRLGVVSPSATRARLLRILRRTTWFWVLVVGAAAYLLELSELRTTSNPNLFPSLLLLGSAVVPLSVMLFAAQGGEALIVPGGWLLALASVGGVVGTLAAASLEYAVGPALPGAGILSNRPVVSMIEETSKLIVPGVVLLALARRHPHVGVVVGVASGMGFAALETMGYGFTALLRDGSLSSVDGTLQLRALLSPTGHVAWTGVTVAALWRIPTARHRRRAVALSLLAFTAAVALHTAWNSDDSITAHVLVGAASTLGLLATIHGVHRVVAREARGTPSHLRPDDEERPKDAEEPPVVLRSVADRGRADGTGPQAGPGSG</sequence>
<evidence type="ECO:0000313" key="3">
    <source>
        <dbReference type="EMBL" id="XBO43750.1"/>
    </source>
</evidence>
<name>A0AAU7JU14_9MICO</name>
<feature type="compositionally biased region" description="Basic and acidic residues" evidence="1">
    <location>
        <begin position="296"/>
        <end position="315"/>
    </location>
</feature>
<feature type="transmembrane region" description="Helical" evidence="2">
    <location>
        <begin position="171"/>
        <end position="193"/>
    </location>
</feature>
<organism evidence="3">
    <name type="scientific">Pedococcus sp. KACC 23699</name>
    <dbReference type="NCBI Taxonomy" id="3149228"/>
    <lineage>
        <taxon>Bacteria</taxon>
        <taxon>Bacillati</taxon>
        <taxon>Actinomycetota</taxon>
        <taxon>Actinomycetes</taxon>
        <taxon>Micrococcales</taxon>
        <taxon>Intrasporangiaceae</taxon>
        <taxon>Pedococcus</taxon>
    </lineage>
</organism>
<keyword evidence="2" id="KW-0812">Transmembrane</keyword>
<protein>
    <submittedName>
        <fullName evidence="3">PrsW family intramembrane metalloprotease</fullName>
    </submittedName>
</protein>
<feature type="transmembrane region" description="Helical" evidence="2">
    <location>
        <begin position="106"/>
        <end position="125"/>
    </location>
</feature>
<dbReference type="InterPro" id="IPR026898">
    <property type="entry name" value="PrsW"/>
</dbReference>
<keyword evidence="3" id="KW-0482">Metalloprotease</keyword>
<feature type="transmembrane region" description="Helical" evidence="2">
    <location>
        <begin position="267"/>
        <end position="288"/>
    </location>
</feature>
<dbReference type="EMBL" id="CP157483">
    <property type="protein sequence ID" value="XBO43750.1"/>
    <property type="molecule type" value="Genomic_DNA"/>
</dbReference>
<evidence type="ECO:0000256" key="1">
    <source>
        <dbReference type="SAM" id="MobiDB-lite"/>
    </source>
</evidence>
<keyword evidence="3" id="KW-0378">Hydrolase</keyword>
<feature type="transmembrane region" description="Helical" evidence="2">
    <location>
        <begin position="244"/>
        <end position="261"/>
    </location>
</feature>
<keyword evidence="3" id="KW-0645">Protease</keyword>
<keyword evidence="2" id="KW-0472">Membrane</keyword>
<feature type="transmembrane region" description="Helical" evidence="2">
    <location>
        <begin position="213"/>
        <end position="232"/>
    </location>
</feature>
<keyword evidence="2" id="KW-1133">Transmembrane helix</keyword>
<reference evidence="3" key="1">
    <citation type="submission" date="2024-05" db="EMBL/GenBank/DDBJ databases">
        <authorList>
            <person name="Kim S."/>
            <person name="Heo J."/>
            <person name="Choi H."/>
            <person name="Choi Y."/>
            <person name="Kwon S.-W."/>
            <person name="Kim Y."/>
        </authorList>
    </citation>
    <scope>NUCLEOTIDE SEQUENCE</scope>
    <source>
        <strain evidence="3">KACC 23699</strain>
    </source>
</reference>
<dbReference type="PANTHER" id="PTHR36844">
    <property type="entry name" value="PROTEASE PRSW"/>
    <property type="match status" value="1"/>
</dbReference>
<feature type="region of interest" description="Disordered" evidence="1">
    <location>
        <begin position="296"/>
        <end position="342"/>
    </location>
</feature>
<evidence type="ECO:0000256" key="2">
    <source>
        <dbReference type="SAM" id="Phobius"/>
    </source>
</evidence>
<dbReference type="RefSeq" id="WP_406831200.1">
    <property type="nucleotide sequence ID" value="NZ_CP157483.1"/>
</dbReference>
<accession>A0AAU7JU14</accession>
<dbReference type="Pfam" id="PF13367">
    <property type="entry name" value="PrsW-protease"/>
    <property type="match status" value="1"/>
</dbReference>
<dbReference type="AlphaFoldDB" id="A0AAU7JU14"/>
<proteinExistence type="predicted"/>
<feature type="transmembrane region" description="Helical" evidence="2">
    <location>
        <begin position="145"/>
        <end position="164"/>
    </location>
</feature>
<dbReference type="GO" id="GO:0008237">
    <property type="term" value="F:metallopeptidase activity"/>
    <property type="evidence" value="ECO:0007669"/>
    <property type="project" value="UniProtKB-KW"/>
</dbReference>